<feature type="region of interest" description="Disordered" evidence="1">
    <location>
        <begin position="98"/>
        <end position="164"/>
    </location>
</feature>
<feature type="compositionally biased region" description="Low complexity" evidence="1">
    <location>
        <begin position="124"/>
        <end position="144"/>
    </location>
</feature>
<evidence type="ECO:0000256" key="1">
    <source>
        <dbReference type="SAM" id="MobiDB-lite"/>
    </source>
</evidence>
<gene>
    <name evidence="2" type="ORF">AVDCRST_MAG61-2540</name>
</gene>
<dbReference type="AlphaFoldDB" id="A0A6J4L8A0"/>
<reference evidence="2" key="1">
    <citation type="submission" date="2020-02" db="EMBL/GenBank/DDBJ databases">
        <authorList>
            <person name="Meier V. D."/>
        </authorList>
    </citation>
    <scope>NUCLEOTIDE SEQUENCE</scope>
    <source>
        <strain evidence="2">AVDCRST_MAG61</strain>
    </source>
</reference>
<protein>
    <submittedName>
        <fullName evidence="2">Uncharacterized protein</fullName>
    </submittedName>
</protein>
<dbReference type="EMBL" id="CADCTT010000314">
    <property type="protein sequence ID" value="CAA9324878.1"/>
    <property type="molecule type" value="Genomic_DNA"/>
</dbReference>
<accession>A0A6J4L8A0</accession>
<name>A0A6J4L8A0_9ACTN</name>
<evidence type="ECO:0000313" key="2">
    <source>
        <dbReference type="EMBL" id="CAA9324878.1"/>
    </source>
</evidence>
<proteinExistence type="predicted"/>
<organism evidence="2">
    <name type="scientific">uncultured Friedmanniella sp</name>
    <dbReference type="NCBI Taxonomy" id="335381"/>
    <lineage>
        <taxon>Bacteria</taxon>
        <taxon>Bacillati</taxon>
        <taxon>Actinomycetota</taxon>
        <taxon>Actinomycetes</taxon>
        <taxon>Propionibacteriales</taxon>
        <taxon>Nocardioidaceae</taxon>
        <taxon>Friedmanniella</taxon>
        <taxon>environmental samples</taxon>
    </lineage>
</organism>
<sequence>MHVGIKDGGDGVACWNRQAVLSYADQVNRREQQVAEQNPDVVVLPGRLVCYGCEVMEFDYGVKCTASLTRTRYAVRGETEPRAEDAAGSLLEVEGLRSRAPAEVHEQVRAREKAAGVPAPPSAPSAAAAGAVPSSASPTSSSALPPHPGRDETRRGGLRGLFNR</sequence>
<feature type="compositionally biased region" description="Basic and acidic residues" evidence="1">
    <location>
        <begin position="98"/>
        <end position="114"/>
    </location>
</feature>